<dbReference type="InterPro" id="IPR011768">
    <property type="entry name" value="Transl_elongation_fac_P"/>
</dbReference>
<dbReference type="InterPro" id="IPR013852">
    <property type="entry name" value="Transl_elong_P/YeiP_CS"/>
</dbReference>
<proteinExistence type="inferred from homology"/>
<evidence type="ECO:0000256" key="8">
    <source>
        <dbReference type="HAMAP-Rule" id="MF_00141"/>
    </source>
</evidence>
<organism evidence="13 14">
    <name type="scientific">Criibacterium bergeronii</name>
    <dbReference type="NCBI Taxonomy" id="1871336"/>
    <lineage>
        <taxon>Bacteria</taxon>
        <taxon>Bacillati</taxon>
        <taxon>Bacillota</taxon>
        <taxon>Clostridia</taxon>
        <taxon>Peptostreptococcales</taxon>
        <taxon>Filifactoraceae</taxon>
        <taxon>Criibacterium</taxon>
    </lineage>
</organism>
<dbReference type="Pfam" id="PF01132">
    <property type="entry name" value="EFP"/>
    <property type="match status" value="1"/>
</dbReference>
<dbReference type="SMART" id="SM01185">
    <property type="entry name" value="EFP"/>
    <property type="match status" value="1"/>
</dbReference>
<dbReference type="FunFam" id="2.40.50.140:FF:000004">
    <property type="entry name" value="Elongation factor P"/>
    <property type="match status" value="1"/>
</dbReference>
<protein>
    <recommendedName>
        <fullName evidence="8 9">Elongation factor P</fullName>
        <shortName evidence="8">EF-P</shortName>
    </recommendedName>
</protein>
<evidence type="ECO:0000256" key="7">
    <source>
        <dbReference type="ARBA" id="ARBA00025469"/>
    </source>
</evidence>
<evidence type="ECO:0000256" key="3">
    <source>
        <dbReference type="ARBA" id="ARBA00009479"/>
    </source>
</evidence>
<dbReference type="Proteomes" id="UP000093352">
    <property type="component" value="Unassembled WGS sequence"/>
</dbReference>
<dbReference type="SUPFAM" id="SSF50104">
    <property type="entry name" value="Translation proteins SH3-like domain"/>
    <property type="match status" value="1"/>
</dbReference>
<evidence type="ECO:0000256" key="10">
    <source>
        <dbReference type="RuleBase" id="RU004389"/>
    </source>
</evidence>
<dbReference type="Gene3D" id="2.40.50.140">
    <property type="entry name" value="Nucleic acid-binding proteins"/>
    <property type="match status" value="2"/>
</dbReference>
<comment type="function">
    <text evidence="7 8">Involved in peptide bond synthesis. Stimulates efficient translation and peptide-bond synthesis on native or reconstituted 70S ribosomes in vitro. Probably functions indirectly by altering the affinity of the ribosome for aminoacyl-tRNA, thus increasing their reactivity as acceptors for peptidyl transferase.</text>
</comment>
<comment type="similarity">
    <text evidence="3 8 10">Belongs to the elongation factor P family.</text>
</comment>
<dbReference type="CDD" id="cd05794">
    <property type="entry name" value="S1_EF-P_repeat_2"/>
    <property type="match status" value="1"/>
</dbReference>
<dbReference type="PANTHER" id="PTHR30053">
    <property type="entry name" value="ELONGATION FACTOR P"/>
    <property type="match status" value="1"/>
</dbReference>
<dbReference type="RefSeq" id="WP_068912071.1">
    <property type="nucleotide sequence ID" value="NZ_MBEW02000032.1"/>
</dbReference>
<evidence type="ECO:0000256" key="2">
    <source>
        <dbReference type="ARBA" id="ARBA00004815"/>
    </source>
</evidence>
<dbReference type="UniPathway" id="UPA00345"/>
<dbReference type="PROSITE" id="PS01275">
    <property type="entry name" value="EFP"/>
    <property type="match status" value="1"/>
</dbReference>
<name>A0A371IJ57_9FIRM</name>
<dbReference type="InterPro" id="IPR014722">
    <property type="entry name" value="Rib_uL2_dom2"/>
</dbReference>
<evidence type="ECO:0000256" key="4">
    <source>
        <dbReference type="ARBA" id="ARBA00022490"/>
    </source>
</evidence>
<dbReference type="InterPro" id="IPR008991">
    <property type="entry name" value="Translation_prot_SH3-like_sf"/>
</dbReference>
<sequence length="185" mass="20875">MITASEFRKGVTFVMEGQPYVVIDFQHVKPGKGAAFVRTKYKNLITGGTREEAFNPNDKFPNAEIMTKEMEYLYSDGELYYFMDGETYEQVPLNYEQVEDAIKFMKENEKALIRFYNGSAFSVEAPNFVELVVTETEPGVKGDTATNVTKAATVETGAVVQVPLFIEEGEKIKIDTRTGEYLSRV</sequence>
<reference evidence="13 14" key="1">
    <citation type="journal article" date="2016" name="Genome Announc.">
        <title>Draft Genome Sequence of Criibacterium bergeronii gen. nov., sp. nov., Strain CCRI-22567T, Isolated from a Vaginal Sample from a Woman with Bacterial Vaginosis.</title>
        <authorList>
            <person name="Maheux A.F."/>
            <person name="Berube E."/>
            <person name="Boudreau D.K."/>
            <person name="Raymond F."/>
            <person name="Corbeil J."/>
            <person name="Roy P.H."/>
            <person name="Boissinot M."/>
            <person name="Omar R.F."/>
        </authorList>
    </citation>
    <scope>NUCLEOTIDE SEQUENCE [LARGE SCALE GENOMIC DNA]</scope>
    <source>
        <strain evidence="13 14">CCRI-22567</strain>
    </source>
</reference>
<dbReference type="PIRSF" id="PIRSF005901">
    <property type="entry name" value="EF-P"/>
    <property type="match status" value="1"/>
</dbReference>
<dbReference type="NCBIfam" id="TIGR00038">
    <property type="entry name" value="efp"/>
    <property type="match status" value="1"/>
</dbReference>
<comment type="caution">
    <text evidence="13">The sequence shown here is derived from an EMBL/GenBank/DDBJ whole genome shotgun (WGS) entry which is preliminary data.</text>
</comment>
<dbReference type="GO" id="GO:0005829">
    <property type="term" value="C:cytosol"/>
    <property type="evidence" value="ECO:0007669"/>
    <property type="project" value="UniProtKB-ARBA"/>
</dbReference>
<dbReference type="AlphaFoldDB" id="A0A371IJ57"/>
<comment type="pathway">
    <text evidence="2 8">Protein biosynthesis; polypeptide chain elongation.</text>
</comment>
<dbReference type="SMART" id="SM00841">
    <property type="entry name" value="Elong-fact-P_C"/>
    <property type="match status" value="1"/>
</dbReference>
<evidence type="ECO:0000256" key="9">
    <source>
        <dbReference type="NCBIfam" id="TIGR00038"/>
    </source>
</evidence>
<dbReference type="SUPFAM" id="SSF50249">
    <property type="entry name" value="Nucleic acid-binding proteins"/>
    <property type="match status" value="2"/>
</dbReference>
<evidence type="ECO:0000313" key="14">
    <source>
        <dbReference type="Proteomes" id="UP000093352"/>
    </source>
</evidence>
<dbReference type="InterPro" id="IPR012340">
    <property type="entry name" value="NA-bd_OB-fold"/>
</dbReference>
<dbReference type="CDD" id="cd04470">
    <property type="entry name" value="S1_EF-P_repeat_1"/>
    <property type="match status" value="1"/>
</dbReference>
<feature type="domain" description="Elongation factor P C-terminal" evidence="11">
    <location>
        <begin position="129"/>
        <end position="184"/>
    </location>
</feature>
<keyword evidence="6 8" id="KW-0648">Protein biosynthesis</keyword>
<evidence type="ECO:0000259" key="12">
    <source>
        <dbReference type="SMART" id="SM01185"/>
    </source>
</evidence>
<feature type="domain" description="Translation elongation factor P/YeiP central" evidence="12">
    <location>
        <begin position="67"/>
        <end position="121"/>
    </location>
</feature>
<dbReference type="GO" id="GO:0043043">
    <property type="term" value="P:peptide biosynthetic process"/>
    <property type="evidence" value="ECO:0007669"/>
    <property type="project" value="InterPro"/>
</dbReference>
<keyword evidence="14" id="KW-1185">Reference proteome</keyword>
<dbReference type="InterPro" id="IPR001059">
    <property type="entry name" value="Transl_elong_P/YeiP_cen"/>
</dbReference>
<evidence type="ECO:0000256" key="5">
    <source>
        <dbReference type="ARBA" id="ARBA00022768"/>
    </source>
</evidence>
<accession>A0A371IJ57</accession>
<dbReference type="PANTHER" id="PTHR30053:SF12">
    <property type="entry name" value="ELONGATION FACTOR P (EF-P) FAMILY PROTEIN"/>
    <property type="match status" value="1"/>
</dbReference>
<evidence type="ECO:0000259" key="11">
    <source>
        <dbReference type="SMART" id="SM00841"/>
    </source>
</evidence>
<dbReference type="FunFam" id="2.40.50.140:FF:000009">
    <property type="entry name" value="Elongation factor P"/>
    <property type="match status" value="1"/>
</dbReference>
<evidence type="ECO:0000313" key="13">
    <source>
        <dbReference type="EMBL" id="RDY20510.1"/>
    </source>
</evidence>
<dbReference type="InterPro" id="IPR013185">
    <property type="entry name" value="Transl_elong_KOW-like"/>
</dbReference>
<dbReference type="Gene3D" id="2.30.30.30">
    <property type="match status" value="1"/>
</dbReference>
<dbReference type="STRING" id="1871336.BBG48_08130"/>
<keyword evidence="4 8" id="KW-0963">Cytoplasm</keyword>
<evidence type="ECO:0000256" key="6">
    <source>
        <dbReference type="ARBA" id="ARBA00022917"/>
    </source>
</evidence>
<gene>
    <name evidence="8 13" type="primary">efp</name>
    <name evidence="13" type="ORF">BBG48_009645</name>
</gene>
<comment type="subcellular location">
    <subcellularLocation>
        <location evidence="1 8">Cytoplasm</location>
    </subcellularLocation>
</comment>
<keyword evidence="5 8" id="KW-0251">Elongation factor</keyword>
<dbReference type="FunFam" id="2.30.30.30:FF:000003">
    <property type="entry name" value="Elongation factor P"/>
    <property type="match status" value="1"/>
</dbReference>
<evidence type="ECO:0000256" key="1">
    <source>
        <dbReference type="ARBA" id="ARBA00004496"/>
    </source>
</evidence>
<dbReference type="HAMAP" id="MF_00141">
    <property type="entry name" value="EF_P"/>
    <property type="match status" value="1"/>
</dbReference>
<dbReference type="NCBIfam" id="NF001810">
    <property type="entry name" value="PRK00529.1"/>
    <property type="match status" value="1"/>
</dbReference>
<dbReference type="EMBL" id="MBEW02000032">
    <property type="protein sequence ID" value="RDY20510.1"/>
    <property type="molecule type" value="Genomic_DNA"/>
</dbReference>
<dbReference type="InterPro" id="IPR020599">
    <property type="entry name" value="Transl_elong_fac_P/YeiP"/>
</dbReference>
<dbReference type="InterPro" id="IPR015365">
    <property type="entry name" value="Elong-fact-P_C"/>
</dbReference>
<dbReference type="Pfam" id="PF08207">
    <property type="entry name" value="EFP_N"/>
    <property type="match status" value="1"/>
</dbReference>
<dbReference type="GO" id="GO:0003746">
    <property type="term" value="F:translation elongation factor activity"/>
    <property type="evidence" value="ECO:0007669"/>
    <property type="project" value="UniProtKB-UniRule"/>
</dbReference>
<dbReference type="Pfam" id="PF09285">
    <property type="entry name" value="Elong-fact-P_C"/>
    <property type="match status" value="1"/>
</dbReference>